<organism evidence="2 3">
    <name type="scientific">Burkholderia mallei (strain ATCC 23344)</name>
    <dbReference type="NCBI Taxonomy" id="243160"/>
    <lineage>
        <taxon>Bacteria</taxon>
        <taxon>Pseudomonadati</taxon>
        <taxon>Pseudomonadota</taxon>
        <taxon>Betaproteobacteria</taxon>
        <taxon>Burkholderiales</taxon>
        <taxon>Burkholderiaceae</taxon>
        <taxon>Burkholderia</taxon>
        <taxon>pseudomallei group</taxon>
    </lineage>
</organism>
<sequence length="92" mass="10065">MQRSNAPRPCEDGRRSCAARLSIECPATHAALPGRRRAAHGRVRRRLADHASRAPSGAGGRGQKFSCNACRFRRNPFVVTIERARASGALDR</sequence>
<dbReference type="Proteomes" id="UP000006693">
    <property type="component" value="Chromosome 2"/>
</dbReference>
<gene>
    <name evidence="2" type="ordered locus">BMAA0825</name>
</gene>
<protein>
    <submittedName>
        <fullName evidence="2">Uncharacterized protein</fullName>
    </submittedName>
</protein>
<feature type="region of interest" description="Disordered" evidence="1">
    <location>
        <begin position="33"/>
        <end position="65"/>
    </location>
</feature>
<dbReference type="EMBL" id="CP000011">
    <property type="protein sequence ID" value="AAY59200.1"/>
    <property type="molecule type" value="Genomic_DNA"/>
</dbReference>
<evidence type="ECO:0000313" key="2">
    <source>
        <dbReference type="EMBL" id="AAY59200.1"/>
    </source>
</evidence>
<reference evidence="2 3" key="1">
    <citation type="journal article" date="2004" name="Proc. Natl. Acad. Sci. U.S.A.">
        <title>Structural flexibility in the Burkholderia mallei genome.</title>
        <authorList>
            <person name="Nierman W.C."/>
            <person name="DeShazer D."/>
            <person name="Kim H.S."/>
            <person name="Tettelin H."/>
            <person name="Nelson K.E."/>
            <person name="Feldblyum T."/>
            <person name="Ulrich R.L."/>
            <person name="Ronning C.M."/>
            <person name="Brinkac L.M."/>
            <person name="Daugherty S.C."/>
            <person name="Davidsen T.D."/>
            <person name="Deboy R.T."/>
            <person name="Dimitrov G."/>
            <person name="Dodson R.J."/>
            <person name="Durkin A.S."/>
            <person name="Gwinn M.L."/>
            <person name="Haft D.H."/>
            <person name="Khouri H."/>
            <person name="Kolonay J.F."/>
            <person name="Madupu R."/>
            <person name="Mohammoud Y."/>
            <person name="Nelson W.C."/>
            <person name="Radune D."/>
            <person name="Romero C.M."/>
            <person name="Sarria S."/>
            <person name="Selengut J."/>
            <person name="Shamblin C."/>
            <person name="Sullivan S.A."/>
            <person name="White O."/>
            <person name="Yu Y."/>
            <person name="Zafar N."/>
            <person name="Zhou L."/>
            <person name="Fraser C.M."/>
        </authorList>
    </citation>
    <scope>NUCLEOTIDE SEQUENCE [LARGE SCALE GENOMIC DNA]</scope>
    <source>
        <strain evidence="2 3">ATCC 23344</strain>
    </source>
</reference>
<dbReference type="HOGENOM" id="CLU_2407628_0_0_4"/>
<accession>A0A0H2XDB5</accession>
<name>A0A0H2XDB5_BURMA</name>
<evidence type="ECO:0000256" key="1">
    <source>
        <dbReference type="SAM" id="MobiDB-lite"/>
    </source>
</evidence>
<proteinExistence type="predicted"/>
<keyword evidence="3" id="KW-1185">Reference proteome</keyword>
<evidence type="ECO:0000313" key="3">
    <source>
        <dbReference type="Proteomes" id="UP000006693"/>
    </source>
</evidence>
<dbReference type="KEGG" id="bma:BMAA0825"/>
<feature type="compositionally biased region" description="Basic residues" evidence="1">
    <location>
        <begin position="34"/>
        <end position="45"/>
    </location>
</feature>
<dbReference type="AlphaFoldDB" id="A0A0H2XDB5"/>